<proteinExistence type="predicted"/>
<feature type="transmembrane region" description="Helical" evidence="6">
    <location>
        <begin position="39"/>
        <end position="63"/>
    </location>
</feature>
<comment type="caution">
    <text evidence="7">The sequence shown here is derived from an EMBL/GenBank/DDBJ whole genome shotgun (WGS) entry which is preliminary data.</text>
</comment>
<dbReference type="Proteomes" id="UP000187172">
    <property type="component" value="Unassembled WGS sequence"/>
</dbReference>
<feature type="transmembrane region" description="Helical" evidence="6">
    <location>
        <begin position="146"/>
        <end position="170"/>
    </location>
</feature>
<evidence type="ECO:0000256" key="3">
    <source>
        <dbReference type="ARBA" id="ARBA00022692"/>
    </source>
</evidence>
<keyword evidence="8" id="KW-1185">Reference proteome</keyword>
<dbReference type="PANTHER" id="PTHR30086:SF20">
    <property type="entry name" value="ARGININE EXPORTER PROTEIN ARGO-RELATED"/>
    <property type="match status" value="1"/>
</dbReference>
<sequence>MIHALFHGFILALGLILPLGVQNLFVFGQGAAHTRLSQALPAVIAASLCDTLLISLAIMGVSVVVLEYAWIRTVLLGLGIPFLLYMGYVTLTSKPLAHNGEDARSLSTRKQIAFAVSVSLLNPHAILDTVGVVGTSSLNYAGWEKLAFGAACVLVSWVWFAGLAAAGRAARNLDSTGRLRSWLNLLSAVIMWVTAAYLAYSLFRG</sequence>
<evidence type="ECO:0000313" key="7">
    <source>
        <dbReference type="EMBL" id="OMF54531.1"/>
    </source>
</evidence>
<keyword evidence="3 6" id="KW-0812">Transmembrane</keyword>
<keyword evidence="5 6" id="KW-0472">Membrane</keyword>
<comment type="subcellular location">
    <subcellularLocation>
        <location evidence="1">Cell membrane</location>
        <topology evidence="1">Multi-pass membrane protein</topology>
    </subcellularLocation>
</comment>
<evidence type="ECO:0000256" key="5">
    <source>
        <dbReference type="ARBA" id="ARBA00023136"/>
    </source>
</evidence>
<dbReference type="STRING" id="297318.BK138_15295"/>
<dbReference type="RefSeq" id="WP_076170433.1">
    <property type="nucleotide sequence ID" value="NZ_MRTP01000003.1"/>
</dbReference>
<evidence type="ECO:0000256" key="2">
    <source>
        <dbReference type="ARBA" id="ARBA00022475"/>
    </source>
</evidence>
<name>A0A1R1ERV7_9BACL</name>
<feature type="transmembrane region" description="Helical" evidence="6">
    <location>
        <begin position="182"/>
        <end position="203"/>
    </location>
</feature>
<evidence type="ECO:0000256" key="4">
    <source>
        <dbReference type="ARBA" id="ARBA00022989"/>
    </source>
</evidence>
<dbReference type="Pfam" id="PF01810">
    <property type="entry name" value="LysE"/>
    <property type="match status" value="1"/>
</dbReference>
<dbReference type="PANTHER" id="PTHR30086">
    <property type="entry name" value="ARGININE EXPORTER PROTEIN ARGO"/>
    <property type="match status" value="1"/>
</dbReference>
<keyword evidence="2" id="KW-1003">Cell membrane</keyword>
<feature type="transmembrane region" description="Helical" evidence="6">
    <location>
        <begin position="6"/>
        <end position="27"/>
    </location>
</feature>
<dbReference type="InterPro" id="IPR001123">
    <property type="entry name" value="LeuE-type"/>
</dbReference>
<keyword evidence="4 6" id="KW-1133">Transmembrane helix</keyword>
<feature type="transmembrane region" description="Helical" evidence="6">
    <location>
        <begin position="69"/>
        <end position="91"/>
    </location>
</feature>
<dbReference type="EMBL" id="MRTP01000003">
    <property type="protein sequence ID" value="OMF54531.1"/>
    <property type="molecule type" value="Genomic_DNA"/>
</dbReference>
<evidence type="ECO:0000256" key="1">
    <source>
        <dbReference type="ARBA" id="ARBA00004651"/>
    </source>
</evidence>
<reference evidence="7 8" key="1">
    <citation type="submission" date="2016-11" db="EMBL/GenBank/DDBJ databases">
        <title>Paenibacillus species isolates.</title>
        <authorList>
            <person name="Beno S.M."/>
        </authorList>
    </citation>
    <scope>NUCLEOTIDE SEQUENCE [LARGE SCALE GENOMIC DNA]</scope>
    <source>
        <strain evidence="7 8">FSL R5-0378</strain>
    </source>
</reference>
<dbReference type="AlphaFoldDB" id="A0A1R1ERV7"/>
<gene>
    <name evidence="7" type="ORF">BK138_15295</name>
</gene>
<accession>A0A1R1ERV7</accession>
<dbReference type="GO" id="GO:0015171">
    <property type="term" value="F:amino acid transmembrane transporter activity"/>
    <property type="evidence" value="ECO:0007669"/>
    <property type="project" value="TreeGrafter"/>
</dbReference>
<evidence type="ECO:0000313" key="8">
    <source>
        <dbReference type="Proteomes" id="UP000187172"/>
    </source>
</evidence>
<evidence type="ECO:0000256" key="6">
    <source>
        <dbReference type="SAM" id="Phobius"/>
    </source>
</evidence>
<protein>
    <submittedName>
        <fullName evidence="7">Lysine transporter LysE</fullName>
    </submittedName>
</protein>
<organism evidence="7 8">
    <name type="scientific">Paenibacillus rhizosphaerae</name>
    <dbReference type="NCBI Taxonomy" id="297318"/>
    <lineage>
        <taxon>Bacteria</taxon>
        <taxon>Bacillati</taxon>
        <taxon>Bacillota</taxon>
        <taxon>Bacilli</taxon>
        <taxon>Bacillales</taxon>
        <taxon>Paenibacillaceae</taxon>
        <taxon>Paenibacillus</taxon>
    </lineage>
</organism>
<dbReference type="GO" id="GO:0005886">
    <property type="term" value="C:plasma membrane"/>
    <property type="evidence" value="ECO:0007669"/>
    <property type="project" value="UniProtKB-SubCell"/>
</dbReference>